<reference evidence="4" key="1">
    <citation type="submission" date="2016-10" db="EMBL/GenBank/DDBJ databases">
        <authorList>
            <person name="Varghese N."/>
            <person name="Submissions S."/>
        </authorList>
    </citation>
    <scope>NUCLEOTIDE SEQUENCE [LARGE SCALE GENOMIC DNA]</scope>
    <source>
        <strain evidence="4">CGMCC 1.6474</strain>
    </source>
</reference>
<protein>
    <submittedName>
        <fullName evidence="3">Uncharacterized protein</fullName>
    </submittedName>
</protein>
<feature type="signal peptide" evidence="2">
    <location>
        <begin position="1"/>
        <end position="32"/>
    </location>
</feature>
<keyword evidence="2" id="KW-0732">Signal</keyword>
<evidence type="ECO:0000256" key="2">
    <source>
        <dbReference type="SAM" id="SignalP"/>
    </source>
</evidence>
<dbReference type="EMBL" id="FOSV01000013">
    <property type="protein sequence ID" value="SFL35045.1"/>
    <property type="molecule type" value="Genomic_DNA"/>
</dbReference>
<keyword evidence="4" id="KW-1185">Reference proteome</keyword>
<evidence type="ECO:0000313" key="3">
    <source>
        <dbReference type="EMBL" id="SFL35045.1"/>
    </source>
</evidence>
<evidence type="ECO:0000313" key="4">
    <source>
        <dbReference type="Proteomes" id="UP000198804"/>
    </source>
</evidence>
<evidence type="ECO:0000256" key="1">
    <source>
        <dbReference type="SAM" id="MobiDB-lite"/>
    </source>
</evidence>
<name>A0A1I4GYL4_9HYPH</name>
<proteinExistence type="predicted"/>
<gene>
    <name evidence="3" type="ORF">SAMN04488125_11359</name>
</gene>
<feature type="region of interest" description="Disordered" evidence="1">
    <location>
        <begin position="50"/>
        <end position="74"/>
    </location>
</feature>
<dbReference type="STRING" id="414703.SAMN04488125_11359"/>
<organism evidence="3 4">
    <name type="scientific">Methylorubrum salsuginis</name>
    <dbReference type="NCBI Taxonomy" id="414703"/>
    <lineage>
        <taxon>Bacteria</taxon>
        <taxon>Pseudomonadati</taxon>
        <taxon>Pseudomonadota</taxon>
        <taxon>Alphaproteobacteria</taxon>
        <taxon>Hyphomicrobiales</taxon>
        <taxon>Methylobacteriaceae</taxon>
        <taxon>Methylorubrum</taxon>
    </lineage>
</organism>
<accession>A0A1I4GYL4</accession>
<dbReference type="AlphaFoldDB" id="A0A1I4GYL4"/>
<dbReference type="Proteomes" id="UP000198804">
    <property type="component" value="Unassembled WGS sequence"/>
</dbReference>
<feature type="chain" id="PRO_5011498945" evidence="2">
    <location>
        <begin position="33"/>
        <end position="451"/>
    </location>
</feature>
<sequence>MHGGGRSQRGRGGRLASILMAALLAASSLAMAEPDTATERDTARAYLDDRSPFLEKGAEPPGRSVPNPDGKGHRWEGATGWRTRHGEAVVRWSLGNPRDVTGARLPDGTRGDVEHVLDHGFRRRVTGARRWIYGTIDIRPNEVAFTDAPMQPAYTPPLPGDEPNLERRLAGDPAFLAALRDDRFAQATYIVLKDHEFVRLSDLGTWSCGDRQAARIVADLRGVGESYQDYFLRDDFPERWPDDRPRREAQLRQLIQALELAAAAEMPFDVPLWARFDGKTIETPEQAERAKQQMREVFERSKPLGDARLAALKAQLAEVQEPTGATVMTSLRGHLDRLGWRTVNPDDERRMGTEAMKAGLALLEDIKQLEALPPAAPGPWWKENPPPKFGMGAVATRRLAGLTPDERAVWLGLDARIAALAASGRVSQSQYDALRARDRAIRIRVGGYAKP</sequence>